<protein>
    <submittedName>
        <fullName evidence="1">Uncharacterized protein</fullName>
    </submittedName>
</protein>
<evidence type="ECO:0000313" key="2">
    <source>
        <dbReference type="Proteomes" id="UP001497512"/>
    </source>
</evidence>
<organism evidence="1 2">
    <name type="scientific">Sphagnum troendelagicum</name>
    <dbReference type="NCBI Taxonomy" id="128251"/>
    <lineage>
        <taxon>Eukaryota</taxon>
        <taxon>Viridiplantae</taxon>
        <taxon>Streptophyta</taxon>
        <taxon>Embryophyta</taxon>
        <taxon>Bryophyta</taxon>
        <taxon>Sphagnophytina</taxon>
        <taxon>Sphagnopsida</taxon>
        <taxon>Sphagnales</taxon>
        <taxon>Sphagnaceae</taxon>
        <taxon>Sphagnum</taxon>
    </lineage>
</organism>
<proteinExistence type="predicted"/>
<keyword evidence="2" id="KW-1185">Reference proteome</keyword>
<dbReference type="EMBL" id="OZ019900">
    <property type="protein sequence ID" value="CAK9233372.1"/>
    <property type="molecule type" value="Genomic_DNA"/>
</dbReference>
<accession>A0ABP0UYW8</accession>
<sequence>MGSATIMVPGRCYSHPCADSKGTIPAASSRGLTGLCSFLPLPRYPQHHVVIRKVPRGGVQCAARASVVLSSDSLLPTTADMEMDNLMAEDTPARLLALCSDLDWQESSRQLREEALGSLQKLGGGGGEGYMRLRKLESSMQQWLHDNIWEVLLLQPSPPAAAAATALDEDCLLHCVENLRFQAHLQAAQELTETVDSTFDWETAAAELHKHVQSMGDSPLQSEKRLWPLWLSASEDMAQAADHLHKEAFDNHHLQANNPYEKVTTDWMFGVLLSPLSSGSQQP</sequence>
<reference evidence="1" key="1">
    <citation type="submission" date="2024-02" db="EMBL/GenBank/DDBJ databases">
        <authorList>
            <consortium name="ELIXIR-Norway"/>
            <consortium name="Elixir Norway"/>
        </authorList>
    </citation>
    <scope>NUCLEOTIDE SEQUENCE</scope>
</reference>
<gene>
    <name evidence="1" type="ORF">CSSPTR1EN2_LOCUS21453</name>
</gene>
<dbReference type="Proteomes" id="UP001497512">
    <property type="component" value="Chromosome 8"/>
</dbReference>
<evidence type="ECO:0000313" key="1">
    <source>
        <dbReference type="EMBL" id="CAK9233372.1"/>
    </source>
</evidence>
<name>A0ABP0UYW8_9BRYO</name>